<name>A0A834K551_VESGE</name>
<evidence type="ECO:0000313" key="2">
    <source>
        <dbReference type="Proteomes" id="UP000617340"/>
    </source>
</evidence>
<dbReference type="AlphaFoldDB" id="A0A834K551"/>
<dbReference type="Proteomes" id="UP000617340">
    <property type="component" value="Unassembled WGS sequence"/>
</dbReference>
<sequence length="101" mass="10835">MVVLPMLPVSVSVGVSVGIRVSHCGGSVRMAKRFKEGAREDNGPNTTTVAVAAVISSRIMGYAGEVITMIPSRRVFNNVRDDMSVTMTTTMTTSSTITKRR</sequence>
<evidence type="ECO:0000313" key="1">
    <source>
        <dbReference type="EMBL" id="KAF7399356.1"/>
    </source>
</evidence>
<proteinExistence type="predicted"/>
<keyword evidence="2" id="KW-1185">Reference proteome</keyword>
<comment type="caution">
    <text evidence="1">The sequence shown here is derived from an EMBL/GenBank/DDBJ whole genome shotgun (WGS) entry which is preliminary data.</text>
</comment>
<accession>A0A834K551</accession>
<protein>
    <submittedName>
        <fullName evidence="1">Uncharacterized protein</fullName>
    </submittedName>
</protein>
<gene>
    <name evidence="1" type="ORF">HZH68_007948</name>
</gene>
<dbReference type="EMBL" id="JACSDZ010000007">
    <property type="protein sequence ID" value="KAF7399356.1"/>
    <property type="molecule type" value="Genomic_DNA"/>
</dbReference>
<reference evidence="1" key="1">
    <citation type="journal article" date="2020" name="G3 (Bethesda)">
        <title>High-Quality Assemblies for Three Invasive Social Wasps from the &lt;i&gt;Vespula&lt;/i&gt; Genus.</title>
        <authorList>
            <person name="Harrop T.W.R."/>
            <person name="Guhlin J."/>
            <person name="McLaughlin G.M."/>
            <person name="Permina E."/>
            <person name="Stockwell P."/>
            <person name="Gilligan J."/>
            <person name="Le Lec M.F."/>
            <person name="Gruber M.A.M."/>
            <person name="Quinn O."/>
            <person name="Lovegrove M."/>
            <person name="Duncan E.J."/>
            <person name="Remnant E.J."/>
            <person name="Van Eeckhoven J."/>
            <person name="Graham B."/>
            <person name="Knapp R.A."/>
            <person name="Langford K.W."/>
            <person name="Kronenberg Z."/>
            <person name="Press M.O."/>
            <person name="Eacker S.M."/>
            <person name="Wilson-Rankin E.E."/>
            <person name="Purcell J."/>
            <person name="Lester P.J."/>
            <person name="Dearden P.K."/>
        </authorList>
    </citation>
    <scope>NUCLEOTIDE SEQUENCE</scope>
    <source>
        <strain evidence="1">Linc-1</strain>
    </source>
</reference>
<organism evidence="1 2">
    <name type="scientific">Vespula germanica</name>
    <name type="common">German yellow jacket</name>
    <name type="synonym">Paravespula germanica</name>
    <dbReference type="NCBI Taxonomy" id="30212"/>
    <lineage>
        <taxon>Eukaryota</taxon>
        <taxon>Metazoa</taxon>
        <taxon>Ecdysozoa</taxon>
        <taxon>Arthropoda</taxon>
        <taxon>Hexapoda</taxon>
        <taxon>Insecta</taxon>
        <taxon>Pterygota</taxon>
        <taxon>Neoptera</taxon>
        <taxon>Endopterygota</taxon>
        <taxon>Hymenoptera</taxon>
        <taxon>Apocrita</taxon>
        <taxon>Aculeata</taxon>
        <taxon>Vespoidea</taxon>
        <taxon>Vespidae</taxon>
        <taxon>Vespinae</taxon>
        <taxon>Vespula</taxon>
    </lineage>
</organism>